<dbReference type="EMBL" id="CAADFL010000364">
    <property type="protein sequence ID" value="VFK15283.1"/>
    <property type="molecule type" value="Genomic_DNA"/>
</dbReference>
<evidence type="ECO:0000313" key="3">
    <source>
        <dbReference type="EMBL" id="VFK15283.1"/>
    </source>
</evidence>
<organism evidence="3">
    <name type="scientific">Candidatus Kentrum sp. FM</name>
    <dbReference type="NCBI Taxonomy" id="2126340"/>
    <lineage>
        <taxon>Bacteria</taxon>
        <taxon>Pseudomonadati</taxon>
        <taxon>Pseudomonadota</taxon>
        <taxon>Gammaproteobacteria</taxon>
        <taxon>Candidatus Kentrum</taxon>
    </lineage>
</organism>
<proteinExistence type="predicted"/>
<reference evidence="3" key="1">
    <citation type="submission" date="2019-02" db="EMBL/GenBank/DDBJ databases">
        <authorList>
            <person name="Gruber-Vodicka R. H."/>
            <person name="Seah K. B. B."/>
        </authorList>
    </citation>
    <scope>NUCLEOTIDE SEQUENCE</scope>
    <source>
        <strain evidence="1">BECK_BZ163</strain>
        <strain evidence="3">BECK_BZ164</strain>
        <strain evidence="2">BECK_BZ165</strain>
    </source>
</reference>
<name>A0A450WE12_9GAMM</name>
<dbReference type="EMBL" id="CAADFA010000388">
    <property type="protein sequence ID" value="VFJ65188.1"/>
    <property type="molecule type" value="Genomic_DNA"/>
</dbReference>
<sequence length="80" mass="9316">MMETYKFETTVLKNGIIQLPGISKFVDYPVEVFIVVKQPNEQADTPEKQTIDQFLGKWTGILRGCKPDDSKRQYLTEKYQ</sequence>
<protein>
    <submittedName>
        <fullName evidence="3">Uncharacterized protein</fullName>
    </submittedName>
</protein>
<dbReference type="EMBL" id="CAADEZ010000366">
    <property type="protein sequence ID" value="VFJ64889.1"/>
    <property type="molecule type" value="Genomic_DNA"/>
</dbReference>
<evidence type="ECO:0000313" key="2">
    <source>
        <dbReference type="EMBL" id="VFJ65188.1"/>
    </source>
</evidence>
<gene>
    <name evidence="1" type="ORF">BECKFM1743A_GA0114220_103662</name>
    <name evidence="3" type="ORF">BECKFM1743B_GA0114221_103642</name>
    <name evidence="2" type="ORF">BECKFM1743C_GA0114222_103883</name>
</gene>
<accession>A0A450WE12</accession>
<dbReference type="AlphaFoldDB" id="A0A450WE12"/>
<evidence type="ECO:0000313" key="1">
    <source>
        <dbReference type="EMBL" id="VFJ64889.1"/>
    </source>
</evidence>